<keyword evidence="2" id="KW-1185">Reference proteome</keyword>
<evidence type="ECO:0000313" key="2">
    <source>
        <dbReference type="Proteomes" id="UP000315949"/>
    </source>
</evidence>
<proteinExistence type="predicted"/>
<comment type="caution">
    <text evidence="1">The sequence shown here is derived from an EMBL/GenBank/DDBJ whole genome shotgun (WGS) entry which is preliminary data.</text>
</comment>
<organism evidence="1 2">
    <name type="scientific">Luteimonas wenzhouensis</name>
    <dbReference type="NCBI Taxonomy" id="2599615"/>
    <lineage>
        <taxon>Bacteria</taxon>
        <taxon>Pseudomonadati</taxon>
        <taxon>Pseudomonadota</taxon>
        <taxon>Gammaproteobacteria</taxon>
        <taxon>Lysobacterales</taxon>
        <taxon>Lysobacteraceae</taxon>
        <taxon>Luteimonas</taxon>
    </lineage>
</organism>
<dbReference type="RefSeq" id="WP_146312417.1">
    <property type="nucleotide sequence ID" value="NZ_VOHE01000003.1"/>
</dbReference>
<protein>
    <submittedName>
        <fullName evidence="1">Uncharacterized protein</fullName>
    </submittedName>
</protein>
<dbReference type="OrthoDB" id="4775248at2"/>
<dbReference type="EMBL" id="VOHE01000003">
    <property type="protein sequence ID" value="TWT19796.1"/>
    <property type="molecule type" value="Genomic_DNA"/>
</dbReference>
<dbReference type="Proteomes" id="UP000315949">
    <property type="component" value="Unassembled WGS sequence"/>
</dbReference>
<accession>A0A5C5U1D7</accession>
<gene>
    <name evidence="1" type="ORF">FQY79_08230</name>
</gene>
<reference evidence="1 2" key="1">
    <citation type="submission" date="2019-07" db="EMBL/GenBank/DDBJ databases">
        <title>Luteimonas sp. YD-1 nov., isolated from acidic soil.</title>
        <authorList>
            <person name="Zhou J."/>
        </authorList>
    </citation>
    <scope>NUCLEOTIDE SEQUENCE [LARGE SCALE GENOMIC DNA]</scope>
    <source>
        <strain evidence="1 2">YD-1</strain>
    </source>
</reference>
<dbReference type="AlphaFoldDB" id="A0A5C5U1D7"/>
<evidence type="ECO:0000313" key="1">
    <source>
        <dbReference type="EMBL" id="TWT19796.1"/>
    </source>
</evidence>
<name>A0A5C5U1D7_9GAMM</name>
<sequence>MRKSIRNVKRHLPHFPEGTLVRAVVALDRCEPAQLRRFGFIDPFAEGQTVLPSADVGPEARRNSQGDEYVHRDLPKEEFTLLQFRKRKEWHGPDQVLTERLVNCRYRRYPRTLIAATSIEFTILRTPEGGRVIASPPYDPRIEGEWLRVAANVLLEGFGQVEFRQADLTAACRPVRRLNWEILPRGRVPWSQGSELLRRVIEVAPPSVQPVIRERIEAVEAHGPNFHAVGQAGFSGYWVFGFGERDLYVLESLSLDNATYVLGAGWEVVSRLTKAEIIHGGLAVARLVHDRTWPERLAQVLRPVDG</sequence>